<evidence type="ECO:0000259" key="14">
    <source>
        <dbReference type="Pfam" id="PF17039"/>
    </source>
</evidence>
<evidence type="ECO:0000256" key="10">
    <source>
        <dbReference type="ARBA" id="ARBA00023136"/>
    </source>
</evidence>
<feature type="domain" description="Fucosyltransferase C-terminal" evidence="13">
    <location>
        <begin position="79"/>
        <end position="255"/>
    </location>
</feature>
<name>A0A5E4N2V4_9HEMI</name>
<proteinExistence type="inferred from homology"/>
<keyword evidence="7" id="KW-0735">Signal-anchor</keyword>
<dbReference type="OrthoDB" id="427096at2759"/>
<protein>
    <recommendedName>
        <fullName evidence="12">Fucosyltransferase</fullName>
        <ecNumber evidence="12">2.4.1.-</ecNumber>
    </recommendedName>
</protein>
<evidence type="ECO:0000256" key="8">
    <source>
        <dbReference type="ARBA" id="ARBA00022989"/>
    </source>
</evidence>
<dbReference type="Pfam" id="PF17039">
    <property type="entry name" value="Glyco_tran_10_N"/>
    <property type="match status" value="1"/>
</dbReference>
<evidence type="ECO:0000256" key="3">
    <source>
        <dbReference type="ARBA" id="ARBA00008919"/>
    </source>
</evidence>
<evidence type="ECO:0000259" key="13">
    <source>
        <dbReference type="Pfam" id="PF00852"/>
    </source>
</evidence>
<dbReference type="InterPro" id="IPR038577">
    <property type="entry name" value="GT10-like_C_sf"/>
</dbReference>
<dbReference type="Pfam" id="PF00852">
    <property type="entry name" value="Glyco_transf_10"/>
    <property type="match status" value="1"/>
</dbReference>
<evidence type="ECO:0000256" key="1">
    <source>
        <dbReference type="ARBA" id="ARBA00004447"/>
    </source>
</evidence>
<comment type="pathway">
    <text evidence="2">Protein modification; protein glycosylation.</text>
</comment>
<keyword evidence="10" id="KW-0472">Membrane</keyword>
<dbReference type="InterPro" id="IPR001503">
    <property type="entry name" value="Glyco_trans_10"/>
</dbReference>
<dbReference type="FunFam" id="3.40.50.11660:FF:000004">
    <property type="entry name" value="Glycoprotein 3-alpha-L-fucosyltransferase A"/>
    <property type="match status" value="1"/>
</dbReference>
<evidence type="ECO:0000256" key="4">
    <source>
        <dbReference type="ARBA" id="ARBA00022676"/>
    </source>
</evidence>
<gene>
    <name evidence="15" type="ORF">CINCED_3A024163</name>
</gene>
<evidence type="ECO:0000256" key="9">
    <source>
        <dbReference type="ARBA" id="ARBA00023034"/>
    </source>
</evidence>
<dbReference type="SUPFAM" id="SSF53756">
    <property type="entry name" value="UDP-Glycosyltransferase/glycogen phosphorylase"/>
    <property type="match status" value="1"/>
</dbReference>
<feature type="domain" description="Fucosyltransferase N-terminal" evidence="14">
    <location>
        <begin position="10"/>
        <end position="58"/>
    </location>
</feature>
<evidence type="ECO:0000313" key="16">
    <source>
        <dbReference type="Proteomes" id="UP000325440"/>
    </source>
</evidence>
<keyword evidence="5 12" id="KW-0808">Transferase</keyword>
<comment type="similarity">
    <text evidence="3 12">Belongs to the glycosyltransferase 10 family.</text>
</comment>
<keyword evidence="6 12" id="KW-0812">Transmembrane</keyword>
<dbReference type="Proteomes" id="UP000325440">
    <property type="component" value="Unassembled WGS sequence"/>
</dbReference>
<keyword evidence="4 12" id="KW-0328">Glycosyltransferase</keyword>
<sequence>MCIGIIRLQQRLRWIRRVWIMYNTEAPYSTKTVKHEDRDAFNWTANYRWDSDIPIPYGYYSKYSESPAGLKNVHVNHAEGKTKKVAMFVSNCHAHSGRLQYARELSEHIAVDIYGRCGTMTCSITDESACFDMLARDYKFYLSFENSLCHYYITEKLFRNALQNNVLPIVMGPGRADYEMVAPKNSFLHVDDFGSPKELAEYLHVLDQSPSMYNEFFQWKNNGSITTDTRFYCRLCAMLHDEQRPRKHYENFPEWWDGLGVCQKKY</sequence>
<dbReference type="Gene3D" id="3.40.50.11660">
    <property type="entry name" value="Glycosyl transferase family 10, C-terminal domain"/>
    <property type="match status" value="1"/>
</dbReference>
<dbReference type="PANTHER" id="PTHR48438">
    <property type="entry name" value="ALPHA-(1,3)-FUCOSYLTRANSFERASE C-RELATED"/>
    <property type="match status" value="1"/>
</dbReference>
<keyword evidence="8" id="KW-1133">Transmembrane helix</keyword>
<dbReference type="UniPathway" id="UPA00378"/>
<evidence type="ECO:0000256" key="12">
    <source>
        <dbReference type="RuleBase" id="RU003832"/>
    </source>
</evidence>
<evidence type="ECO:0000313" key="15">
    <source>
        <dbReference type="EMBL" id="VVC38970.1"/>
    </source>
</evidence>
<organism evidence="15 16">
    <name type="scientific">Cinara cedri</name>
    <dbReference type="NCBI Taxonomy" id="506608"/>
    <lineage>
        <taxon>Eukaryota</taxon>
        <taxon>Metazoa</taxon>
        <taxon>Ecdysozoa</taxon>
        <taxon>Arthropoda</taxon>
        <taxon>Hexapoda</taxon>
        <taxon>Insecta</taxon>
        <taxon>Pterygota</taxon>
        <taxon>Neoptera</taxon>
        <taxon>Paraneoptera</taxon>
        <taxon>Hemiptera</taxon>
        <taxon>Sternorrhyncha</taxon>
        <taxon>Aphidomorpha</taxon>
        <taxon>Aphidoidea</taxon>
        <taxon>Aphididae</taxon>
        <taxon>Lachninae</taxon>
        <taxon>Cinara</taxon>
    </lineage>
</organism>
<comment type="subcellular location">
    <subcellularLocation>
        <location evidence="1 12">Golgi apparatus</location>
        <location evidence="1 12">Golgi stack membrane</location>
        <topology evidence="1 12">Single-pass type II membrane protein</topology>
    </subcellularLocation>
</comment>
<keyword evidence="9 12" id="KW-0333">Golgi apparatus</keyword>
<keyword evidence="16" id="KW-1185">Reference proteome</keyword>
<dbReference type="PANTHER" id="PTHR48438:SF1">
    <property type="entry name" value="ALPHA-(1,3)-FUCOSYLTRANSFERASE C-RELATED"/>
    <property type="match status" value="1"/>
</dbReference>
<reference evidence="15 16" key="1">
    <citation type="submission" date="2019-08" db="EMBL/GenBank/DDBJ databases">
        <authorList>
            <person name="Alioto T."/>
            <person name="Alioto T."/>
            <person name="Gomez Garrido J."/>
        </authorList>
    </citation>
    <scope>NUCLEOTIDE SEQUENCE [LARGE SCALE GENOMIC DNA]</scope>
</reference>
<dbReference type="EC" id="2.4.1.-" evidence="12"/>
<evidence type="ECO:0000256" key="5">
    <source>
        <dbReference type="ARBA" id="ARBA00022679"/>
    </source>
</evidence>
<dbReference type="InterPro" id="IPR055270">
    <property type="entry name" value="Glyco_tran_10_C"/>
</dbReference>
<dbReference type="InterPro" id="IPR031481">
    <property type="entry name" value="Glyco_tran_10_N"/>
</dbReference>
<dbReference type="AlphaFoldDB" id="A0A5E4N2V4"/>
<dbReference type="GO" id="GO:0032580">
    <property type="term" value="C:Golgi cisterna membrane"/>
    <property type="evidence" value="ECO:0007669"/>
    <property type="project" value="UniProtKB-SubCell"/>
</dbReference>
<evidence type="ECO:0000256" key="2">
    <source>
        <dbReference type="ARBA" id="ARBA00004922"/>
    </source>
</evidence>
<accession>A0A5E4N2V4</accession>
<evidence type="ECO:0000256" key="6">
    <source>
        <dbReference type="ARBA" id="ARBA00022692"/>
    </source>
</evidence>
<keyword evidence="11" id="KW-0325">Glycoprotein</keyword>
<evidence type="ECO:0000256" key="11">
    <source>
        <dbReference type="ARBA" id="ARBA00023180"/>
    </source>
</evidence>
<dbReference type="EMBL" id="CABPRJ010001532">
    <property type="protein sequence ID" value="VVC38970.1"/>
    <property type="molecule type" value="Genomic_DNA"/>
</dbReference>
<dbReference type="GO" id="GO:0008417">
    <property type="term" value="F:fucosyltransferase activity"/>
    <property type="evidence" value="ECO:0007669"/>
    <property type="project" value="InterPro"/>
</dbReference>
<evidence type="ECO:0000256" key="7">
    <source>
        <dbReference type="ARBA" id="ARBA00022968"/>
    </source>
</evidence>